<dbReference type="PANTHER" id="PTHR35807">
    <property type="entry name" value="TRANSCRIPTIONAL REGULATOR REDD-RELATED"/>
    <property type="match status" value="1"/>
</dbReference>
<organism evidence="4 5">
    <name type="scientific">Microbacterium suwonense</name>
    <dbReference type="NCBI Taxonomy" id="683047"/>
    <lineage>
        <taxon>Bacteria</taxon>
        <taxon>Bacillati</taxon>
        <taxon>Actinomycetota</taxon>
        <taxon>Actinomycetes</taxon>
        <taxon>Micrococcales</taxon>
        <taxon>Microbacteriaceae</taxon>
        <taxon>Microbacterium</taxon>
    </lineage>
</organism>
<dbReference type="InterPro" id="IPR011990">
    <property type="entry name" value="TPR-like_helical_dom_sf"/>
</dbReference>
<dbReference type="PANTHER" id="PTHR35807:SF1">
    <property type="entry name" value="TRANSCRIPTIONAL REGULATOR REDD"/>
    <property type="match status" value="1"/>
</dbReference>
<dbReference type="InterPro" id="IPR051677">
    <property type="entry name" value="AfsR-DnrI-RedD_regulator"/>
</dbReference>
<dbReference type="Gene3D" id="1.10.10.10">
    <property type="entry name" value="Winged helix-like DNA-binding domain superfamily/Winged helix DNA-binding domain"/>
    <property type="match status" value="1"/>
</dbReference>
<name>A0ABN6X1K7_9MICO</name>
<dbReference type="InterPro" id="IPR005158">
    <property type="entry name" value="BTAD"/>
</dbReference>
<accession>A0ABN6X1K7</accession>
<dbReference type="SMART" id="SM01043">
    <property type="entry name" value="BTAD"/>
    <property type="match status" value="1"/>
</dbReference>
<evidence type="ECO:0000259" key="3">
    <source>
        <dbReference type="SMART" id="SM01043"/>
    </source>
</evidence>
<dbReference type="Gene3D" id="1.25.40.10">
    <property type="entry name" value="Tetratricopeptide repeat domain"/>
    <property type="match status" value="1"/>
</dbReference>
<keyword evidence="2" id="KW-0804">Transcription</keyword>
<dbReference type="InterPro" id="IPR027417">
    <property type="entry name" value="P-loop_NTPase"/>
</dbReference>
<reference evidence="5" key="1">
    <citation type="journal article" date="2019" name="Int. J. Syst. Evol. Microbiol.">
        <title>The Global Catalogue of Microorganisms (GCM) 10K type strain sequencing project: providing services to taxonomists for standard genome sequencing and annotation.</title>
        <authorList>
            <consortium name="The Broad Institute Genomics Platform"/>
            <consortium name="The Broad Institute Genome Sequencing Center for Infectious Disease"/>
            <person name="Wu L."/>
            <person name="Ma J."/>
        </authorList>
    </citation>
    <scope>NUCLEOTIDE SEQUENCE [LARGE SCALE GENOMIC DNA]</scope>
    <source>
        <strain evidence="5">NBRC 106310</strain>
    </source>
</reference>
<dbReference type="Proteomes" id="UP001321543">
    <property type="component" value="Chromosome"/>
</dbReference>
<dbReference type="Pfam" id="PF03704">
    <property type="entry name" value="BTAD"/>
    <property type="match status" value="1"/>
</dbReference>
<evidence type="ECO:0000256" key="1">
    <source>
        <dbReference type="ARBA" id="ARBA00023015"/>
    </source>
</evidence>
<keyword evidence="1" id="KW-0805">Transcription regulation</keyword>
<evidence type="ECO:0000313" key="5">
    <source>
        <dbReference type="Proteomes" id="UP001321543"/>
    </source>
</evidence>
<evidence type="ECO:0000313" key="4">
    <source>
        <dbReference type="EMBL" id="BDZ38572.1"/>
    </source>
</evidence>
<dbReference type="Gene3D" id="3.40.50.300">
    <property type="entry name" value="P-loop containing nucleotide triphosphate hydrolases"/>
    <property type="match status" value="1"/>
</dbReference>
<feature type="domain" description="Bacterial transcriptional activator" evidence="3">
    <location>
        <begin position="91"/>
        <end position="232"/>
    </location>
</feature>
<keyword evidence="5" id="KW-1185">Reference proteome</keyword>
<sequence>MTHRVGVLGHVHVAGHDAGGTATRALIAALVLAGAGHARSVAALADDLWGDEPPQNPRAALQTLVSRTRAIGGADLIESVPGGYALSTVDTDLAEARTLLHTAESTDPRQALGATEAALALWRGEPGADLGQAPIADELAQAAAAIRERLSLLRARALTAEGRTTEAVTALVELAAAHPFDEGLQQEMLTALAADGRTAEAIARYASFADGLRNELGSSPGPALIALNAQLLRAQEPQPRLRIGVRAAPNALIGREQALSAIMQMLTAARLVTVLGVGGMGKTRLAYEVAAASDEEAVVIIPLAAVRDDGDVEPAIAAALGISESSPGAGLSETLARPDLHTRILGVLGERSTLLVLDNCEQVIDGVAAWVADVLAAVPQLRILATSRTPLEIAAERVYPLQALEAEGSAAAPAVRLFIERA</sequence>
<dbReference type="RefSeq" id="WP_286302421.1">
    <property type="nucleotide sequence ID" value="NZ_AP027728.1"/>
</dbReference>
<dbReference type="SUPFAM" id="SSF48452">
    <property type="entry name" value="TPR-like"/>
    <property type="match status" value="1"/>
</dbReference>
<protein>
    <recommendedName>
        <fullName evidence="3">Bacterial transcriptional activator domain-containing protein</fullName>
    </recommendedName>
</protein>
<dbReference type="InterPro" id="IPR036388">
    <property type="entry name" value="WH-like_DNA-bd_sf"/>
</dbReference>
<dbReference type="EMBL" id="AP027728">
    <property type="protein sequence ID" value="BDZ38572.1"/>
    <property type="molecule type" value="Genomic_DNA"/>
</dbReference>
<dbReference type="SUPFAM" id="SSF52540">
    <property type="entry name" value="P-loop containing nucleoside triphosphate hydrolases"/>
    <property type="match status" value="1"/>
</dbReference>
<gene>
    <name evidence="4" type="ORF">GCM10025863_11860</name>
</gene>
<evidence type="ECO:0000256" key="2">
    <source>
        <dbReference type="ARBA" id="ARBA00023163"/>
    </source>
</evidence>
<proteinExistence type="predicted"/>